<name>A6KHB0_RAT</name>
<evidence type="ECO:0000313" key="1">
    <source>
        <dbReference type="EMBL" id="EDM14339.1"/>
    </source>
</evidence>
<protein>
    <submittedName>
        <fullName evidence="1">RCG23362</fullName>
    </submittedName>
</protein>
<evidence type="ECO:0000313" key="2">
    <source>
        <dbReference type="Proteomes" id="UP000234681"/>
    </source>
</evidence>
<gene>
    <name evidence="1" type="ORF">rCG_23362</name>
</gene>
<sequence>MYGWKTEMKEFLGV</sequence>
<reference evidence="1 2" key="1">
    <citation type="submission" date="2005-07" db="EMBL/GenBank/DDBJ databases">
        <authorList>
            <person name="Mural R.J."/>
            <person name="Li P.W."/>
            <person name="Adams M.D."/>
            <person name="Amanatides P.G."/>
            <person name="Baden-Tillson H."/>
            <person name="Barnstead M."/>
            <person name="Chin S.H."/>
            <person name="Dew I."/>
            <person name="Evans C.A."/>
            <person name="Ferriera S."/>
            <person name="Flanigan M."/>
            <person name="Fosler C."/>
            <person name="Glodek A."/>
            <person name="Gu Z."/>
            <person name="Holt R.A."/>
            <person name="Jennings D."/>
            <person name="Kraft C.L."/>
            <person name="Lu F."/>
            <person name="Nguyen T."/>
            <person name="Nusskern D.R."/>
            <person name="Pfannkoch C.M."/>
            <person name="Sitter C."/>
            <person name="Sutton G.G."/>
            <person name="Venter J.C."/>
            <person name="Wang Z."/>
            <person name="Woodage T."/>
            <person name="Zheng X.H."/>
            <person name="Zhong F."/>
        </authorList>
    </citation>
    <scope>NUCLEOTIDE SEQUENCE [LARGE SCALE GENOMIC DNA]</scope>
    <source>
        <strain>BN</strain>
        <strain evidence="2">Sprague-Dawley</strain>
    </source>
</reference>
<dbReference type="Proteomes" id="UP000234681">
    <property type="component" value="Chromosome 15"/>
</dbReference>
<organism evidence="1 2">
    <name type="scientific">Rattus norvegicus</name>
    <name type="common">Rat</name>
    <dbReference type="NCBI Taxonomy" id="10116"/>
    <lineage>
        <taxon>Eukaryota</taxon>
        <taxon>Metazoa</taxon>
        <taxon>Chordata</taxon>
        <taxon>Craniata</taxon>
        <taxon>Vertebrata</taxon>
        <taxon>Euteleostomi</taxon>
        <taxon>Mammalia</taxon>
        <taxon>Eutheria</taxon>
        <taxon>Euarchontoglires</taxon>
        <taxon>Glires</taxon>
        <taxon>Rodentia</taxon>
        <taxon>Myomorpha</taxon>
        <taxon>Muroidea</taxon>
        <taxon>Muridae</taxon>
        <taxon>Murinae</taxon>
        <taxon>Rattus</taxon>
    </lineage>
</organism>
<proteinExistence type="predicted"/>
<dbReference type="EMBL" id="CH474049">
    <property type="protein sequence ID" value="EDM14339.1"/>
    <property type="molecule type" value="Genomic_DNA"/>
</dbReference>
<accession>A6KHB0</accession>